<keyword evidence="2" id="KW-0677">Repeat</keyword>
<accession>G0QSU1</accession>
<feature type="repeat" description="WD" evidence="3">
    <location>
        <begin position="409"/>
        <end position="450"/>
    </location>
</feature>
<evidence type="ECO:0000313" key="6">
    <source>
        <dbReference type="Proteomes" id="UP000008983"/>
    </source>
</evidence>
<keyword evidence="1 3" id="KW-0853">WD repeat</keyword>
<dbReference type="AlphaFoldDB" id="G0QSU1"/>
<dbReference type="GeneID" id="14907858"/>
<evidence type="ECO:0000313" key="5">
    <source>
        <dbReference type="EMBL" id="EGR31708.1"/>
    </source>
</evidence>
<evidence type="ECO:0000256" key="2">
    <source>
        <dbReference type="ARBA" id="ARBA00022737"/>
    </source>
</evidence>
<evidence type="ECO:0000256" key="4">
    <source>
        <dbReference type="SAM" id="Phobius"/>
    </source>
</evidence>
<evidence type="ECO:0000256" key="1">
    <source>
        <dbReference type="ARBA" id="ARBA00022574"/>
    </source>
</evidence>
<dbReference type="Gene3D" id="2.130.10.10">
    <property type="entry name" value="YVTN repeat-like/Quinoprotein amine dehydrogenase"/>
    <property type="match status" value="1"/>
</dbReference>
<dbReference type="SUPFAM" id="SSF50978">
    <property type="entry name" value="WD40 repeat-like"/>
    <property type="match status" value="1"/>
</dbReference>
<dbReference type="PROSITE" id="PS00678">
    <property type="entry name" value="WD_REPEATS_1"/>
    <property type="match status" value="1"/>
</dbReference>
<dbReference type="InterPro" id="IPR018247">
    <property type="entry name" value="EF_Hand_1_Ca_BS"/>
</dbReference>
<dbReference type="SMART" id="SM00320">
    <property type="entry name" value="WD40"/>
    <property type="match status" value="3"/>
</dbReference>
<dbReference type="InterPro" id="IPR036322">
    <property type="entry name" value="WD40_repeat_dom_sf"/>
</dbReference>
<feature type="repeat" description="WD" evidence="3">
    <location>
        <begin position="316"/>
        <end position="357"/>
    </location>
</feature>
<gene>
    <name evidence="5" type="ORF">IMG5_103520</name>
</gene>
<keyword evidence="4" id="KW-1133">Transmembrane helix</keyword>
<dbReference type="OrthoDB" id="273771at2759"/>
<keyword evidence="4" id="KW-0812">Transmembrane</keyword>
<dbReference type="PANTHER" id="PTHR44324:SF4">
    <property type="entry name" value="WD40 REPEAT DOMAIN 95"/>
    <property type="match status" value="1"/>
</dbReference>
<keyword evidence="6" id="KW-1185">Reference proteome</keyword>
<dbReference type="RefSeq" id="XP_004035194.1">
    <property type="nucleotide sequence ID" value="XM_004035146.1"/>
</dbReference>
<reference evidence="5 6" key="1">
    <citation type="submission" date="2011-07" db="EMBL/GenBank/DDBJ databases">
        <authorList>
            <person name="Coyne R."/>
            <person name="Brami D."/>
            <person name="Johnson J."/>
            <person name="Hostetler J."/>
            <person name="Hannick L."/>
            <person name="Clark T."/>
            <person name="Cassidy-Hanley D."/>
            <person name="Inman J."/>
        </authorList>
    </citation>
    <scope>NUCLEOTIDE SEQUENCE [LARGE SCALE GENOMIC DNA]</scope>
    <source>
        <strain evidence="5 6">G5</strain>
    </source>
</reference>
<dbReference type="PROSITE" id="PS00018">
    <property type="entry name" value="EF_HAND_1"/>
    <property type="match status" value="1"/>
</dbReference>
<proteinExistence type="predicted"/>
<dbReference type="Proteomes" id="UP000008983">
    <property type="component" value="Unassembled WGS sequence"/>
</dbReference>
<name>G0QSU1_ICHMU</name>
<dbReference type="InterPro" id="IPR051242">
    <property type="entry name" value="WD-EF-hand_domain"/>
</dbReference>
<protein>
    <submittedName>
        <fullName evidence="5">Uncharacterized protein</fullName>
    </submittedName>
</protein>
<feature type="transmembrane region" description="Helical" evidence="4">
    <location>
        <begin position="495"/>
        <end position="516"/>
    </location>
</feature>
<organism evidence="5 6">
    <name type="scientific">Ichthyophthirius multifiliis</name>
    <name type="common">White spot disease agent</name>
    <name type="synonym">Ich</name>
    <dbReference type="NCBI Taxonomy" id="5932"/>
    <lineage>
        <taxon>Eukaryota</taxon>
        <taxon>Sar</taxon>
        <taxon>Alveolata</taxon>
        <taxon>Ciliophora</taxon>
        <taxon>Intramacronucleata</taxon>
        <taxon>Oligohymenophorea</taxon>
        <taxon>Hymenostomatida</taxon>
        <taxon>Ophryoglenina</taxon>
        <taxon>Ichthyophthirius</taxon>
    </lineage>
</organism>
<dbReference type="Pfam" id="PF00400">
    <property type="entry name" value="WD40"/>
    <property type="match status" value="1"/>
</dbReference>
<dbReference type="PROSITE" id="PS50082">
    <property type="entry name" value="WD_REPEATS_2"/>
    <property type="match status" value="2"/>
</dbReference>
<dbReference type="eggNOG" id="KOG4155">
    <property type="taxonomic scope" value="Eukaryota"/>
</dbReference>
<dbReference type="InterPro" id="IPR015943">
    <property type="entry name" value="WD40/YVTN_repeat-like_dom_sf"/>
</dbReference>
<dbReference type="EMBL" id="GL983824">
    <property type="protein sequence ID" value="EGR31708.1"/>
    <property type="molecule type" value="Genomic_DNA"/>
</dbReference>
<keyword evidence="4" id="KW-0472">Membrane</keyword>
<sequence>MNQSQRQNFKLRIKKIKPKLQDVINYLKEHPHLLRYEKNPYTAERLMMLLDNEKLAALEDEFNEHPDGIELANFIWLMKCAIIHPVDEKYELVCGLIKLFQDIDINGDKHMEWSEFTQYIIDAVIGENDMKFFDQQKPENKEVTETEIIDKAYQRSTKKYILNKFFDNSNHQNLIKKIVYMSSIDSLLCLEQSADFIQLYDSFCRVKISNQNKVQLNIPEKIKRASFIIDFTIAEDINTIAAITNKKQIIFWDSNVNQKFVKTFKLTDLQTGIWYLPLHKLWITADEENNLKTWYFIPSYLYIDSKHNKLKFDKILKFHSKKITDVCELNQPKIIVSSSLDGFICLWDIQDQEPRLLADLRDPISNSRGIRQLAYQHSYGSILISVGFEQYINLWCPKMSITRAYIGKLEGHSSLVILCKFITNSPNIVSIDDKCNIRIWDIRTLQTIQVISADGSYILITDISFVSHKQNDRIILGGKRLTYLENQEKKKTLNIIMMTFLLQMLILILILTKQLYQQNQILDYMMQQRVN</sequence>
<evidence type="ECO:0000256" key="3">
    <source>
        <dbReference type="PROSITE-ProRule" id="PRU00221"/>
    </source>
</evidence>
<dbReference type="InParanoid" id="G0QSU1"/>
<dbReference type="PANTHER" id="PTHR44324">
    <property type="entry name" value="WD40 REPEAT DOMAIN 95"/>
    <property type="match status" value="1"/>
</dbReference>
<dbReference type="InterPro" id="IPR001680">
    <property type="entry name" value="WD40_rpt"/>
</dbReference>
<dbReference type="InterPro" id="IPR019775">
    <property type="entry name" value="WD40_repeat_CS"/>
</dbReference>